<dbReference type="CDD" id="cd16935">
    <property type="entry name" value="HATPase_AgrC-ComD-like"/>
    <property type="match status" value="1"/>
</dbReference>
<feature type="transmembrane region" description="Helical" evidence="1">
    <location>
        <begin position="64"/>
        <end position="83"/>
    </location>
</feature>
<feature type="transmembrane region" description="Helical" evidence="1">
    <location>
        <begin position="192"/>
        <end position="213"/>
    </location>
</feature>
<dbReference type="Pfam" id="PF14501">
    <property type="entry name" value="HATPase_c_5"/>
    <property type="match status" value="1"/>
</dbReference>
<gene>
    <name evidence="3" type="ORF">bhn_I0262</name>
</gene>
<feature type="transmembrane region" description="Helical" evidence="1">
    <location>
        <begin position="132"/>
        <end position="151"/>
    </location>
</feature>
<dbReference type="InterPro" id="IPR032834">
    <property type="entry name" value="NatK-like_C"/>
</dbReference>
<keyword evidence="1" id="KW-0472">Membrane</keyword>
<organism evidence="3 4">
    <name type="scientific">Butyrivibrio hungatei</name>
    <dbReference type="NCBI Taxonomy" id="185008"/>
    <lineage>
        <taxon>Bacteria</taxon>
        <taxon>Bacillati</taxon>
        <taxon>Bacillota</taxon>
        <taxon>Clostridia</taxon>
        <taxon>Lachnospirales</taxon>
        <taxon>Lachnospiraceae</taxon>
        <taxon>Butyrivibrio</taxon>
    </lineage>
</organism>
<dbReference type="GO" id="GO:0016301">
    <property type="term" value="F:kinase activity"/>
    <property type="evidence" value="ECO:0007669"/>
    <property type="project" value="UniProtKB-KW"/>
</dbReference>
<keyword evidence="3" id="KW-0418">Kinase</keyword>
<sequence>MADLLSNPYTLLLLGDIVALFLYYAMHLSFYVMREFFKKHRILVFMIYALTVLSFFYANTLGVIYINMIASYLAFLIPLFICYKVNNIRGIIYFIFYLAAQSVIEVSITFYVQGVQSMDMVKINYDFMNPQSYGIILSLQIIVVRVICLFGNKDKDKRLDKEILPYVVLPIATIIILVIDGNRYLRGEEYNLSQYTELMVVLVAINILVFGFLEKHTRLMKMEIEARQNESKLQSDAVIMEIATKAMRERLAISESIMQQDRAMRHDRRHFEALLQTLLQDGKTQEALDCLNERLKQEPHSVKRYCENTTLNAAITHYLSMAEKENIKVNISANIPVNLNVDEMQLAIVISNLIENAIHACEKVPESERRIDITARYKSQLLFEITNSCAEEVKLDEEGHPFNTEEEHGIGTRSVLNFINQTDSEIRYIAEEKTFKVRMLIN</sequence>
<evidence type="ECO:0000313" key="3">
    <source>
        <dbReference type="EMBL" id="AOZ95297.1"/>
    </source>
</evidence>
<protein>
    <submittedName>
        <fullName evidence="3">Histidine kinase</fullName>
    </submittedName>
</protein>
<keyword evidence="3" id="KW-0808">Transferase</keyword>
<feature type="transmembrane region" description="Helical" evidence="1">
    <location>
        <begin position="90"/>
        <end position="112"/>
    </location>
</feature>
<dbReference type="Gene3D" id="3.30.565.10">
    <property type="entry name" value="Histidine kinase-like ATPase, C-terminal domain"/>
    <property type="match status" value="1"/>
</dbReference>
<feature type="transmembrane region" description="Helical" evidence="1">
    <location>
        <begin position="12"/>
        <end position="30"/>
    </location>
</feature>
<dbReference type="Proteomes" id="UP000179284">
    <property type="component" value="Chromosome I"/>
</dbReference>
<reference evidence="4" key="1">
    <citation type="submission" date="2016-10" db="EMBL/GenBank/DDBJ databases">
        <title>The complete genome sequence of the rumen bacterium Butyrivibrio hungatei MB2003.</title>
        <authorList>
            <person name="Palevich N."/>
            <person name="Kelly W.J."/>
            <person name="Leahy S.C."/>
            <person name="Altermann E."/>
            <person name="Rakonjac J."/>
            <person name="Attwood G.T."/>
        </authorList>
    </citation>
    <scope>NUCLEOTIDE SEQUENCE [LARGE SCALE GENOMIC DNA]</scope>
    <source>
        <strain evidence="4">MB2003</strain>
    </source>
</reference>
<dbReference type="EMBL" id="CP017831">
    <property type="protein sequence ID" value="AOZ95297.1"/>
    <property type="molecule type" value="Genomic_DNA"/>
</dbReference>
<evidence type="ECO:0000256" key="1">
    <source>
        <dbReference type="SAM" id="Phobius"/>
    </source>
</evidence>
<evidence type="ECO:0000259" key="2">
    <source>
        <dbReference type="Pfam" id="PF14501"/>
    </source>
</evidence>
<proteinExistence type="predicted"/>
<dbReference type="RefSeq" id="WP_071175087.1">
    <property type="nucleotide sequence ID" value="NZ_CP017831.1"/>
</dbReference>
<keyword evidence="4" id="KW-1185">Reference proteome</keyword>
<dbReference type="AlphaFoldDB" id="A0A1D9NY78"/>
<name>A0A1D9NY78_9FIRM</name>
<keyword evidence="1" id="KW-0812">Transmembrane</keyword>
<dbReference type="InterPro" id="IPR036890">
    <property type="entry name" value="HATPase_C_sf"/>
</dbReference>
<feature type="transmembrane region" description="Helical" evidence="1">
    <location>
        <begin position="163"/>
        <end position="180"/>
    </location>
</feature>
<accession>A0A1D9NY78</accession>
<dbReference type="KEGG" id="bhu:bhn_I0262"/>
<dbReference type="OrthoDB" id="9773869at2"/>
<dbReference type="SUPFAM" id="SSF55874">
    <property type="entry name" value="ATPase domain of HSP90 chaperone/DNA topoisomerase II/histidine kinase"/>
    <property type="match status" value="1"/>
</dbReference>
<keyword evidence="1" id="KW-1133">Transmembrane helix</keyword>
<feature type="transmembrane region" description="Helical" evidence="1">
    <location>
        <begin position="42"/>
        <end position="58"/>
    </location>
</feature>
<evidence type="ECO:0000313" key="4">
    <source>
        <dbReference type="Proteomes" id="UP000179284"/>
    </source>
</evidence>
<feature type="domain" description="Sensor histidine kinase NatK-like C-terminal" evidence="2">
    <location>
        <begin position="344"/>
        <end position="441"/>
    </location>
</feature>